<evidence type="ECO:0000313" key="11">
    <source>
        <dbReference type="Proteomes" id="UP001275436"/>
    </source>
</evidence>
<dbReference type="PROSITE" id="PS01196">
    <property type="entry name" value="PEPT_TRNA_HYDROL_2"/>
    <property type="match status" value="1"/>
</dbReference>
<comment type="subcellular location">
    <subcellularLocation>
        <location evidence="7">Cytoplasm</location>
    </subcellularLocation>
</comment>
<accession>A0ABQ5TEC8</accession>
<dbReference type="PROSITE" id="PS01195">
    <property type="entry name" value="PEPT_TRNA_HYDROL_1"/>
    <property type="match status" value="1"/>
</dbReference>
<keyword evidence="2 7" id="KW-0820">tRNA-binding</keyword>
<evidence type="ECO:0000256" key="4">
    <source>
        <dbReference type="ARBA" id="ARBA00022884"/>
    </source>
</evidence>
<dbReference type="RefSeq" id="WP_017798818.1">
    <property type="nucleotide sequence ID" value="NZ_BSKO01000001.1"/>
</dbReference>
<dbReference type="SUPFAM" id="SSF53178">
    <property type="entry name" value="Peptidyl-tRNA hydrolase-like"/>
    <property type="match status" value="1"/>
</dbReference>
<proteinExistence type="inferred from homology"/>
<dbReference type="PANTHER" id="PTHR17224:SF1">
    <property type="entry name" value="PEPTIDYL-TRNA HYDROLASE"/>
    <property type="match status" value="1"/>
</dbReference>
<keyword evidence="7" id="KW-0963">Cytoplasm</keyword>
<evidence type="ECO:0000256" key="6">
    <source>
        <dbReference type="ARBA" id="ARBA00050038"/>
    </source>
</evidence>
<evidence type="ECO:0000256" key="8">
    <source>
        <dbReference type="RuleBase" id="RU000673"/>
    </source>
</evidence>
<dbReference type="Gene3D" id="3.40.50.1470">
    <property type="entry name" value="Peptidyl-tRNA hydrolase"/>
    <property type="match status" value="1"/>
</dbReference>
<feature type="binding site" evidence="7">
    <location>
        <position position="14"/>
    </location>
    <ligand>
        <name>tRNA</name>
        <dbReference type="ChEBI" id="CHEBI:17843"/>
    </ligand>
</feature>
<feature type="site" description="Stabilizes the basic form of H active site to accept a proton" evidence="7">
    <location>
        <position position="91"/>
    </location>
</feature>
<protein>
    <recommendedName>
        <fullName evidence="6 7">Peptidyl-tRNA hydrolase</fullName>
        <shortName evidence="7">Pth</shortName>
        <ecNumber evidence="1 7">3.1.1.29</ecNumber>
    </recommendedName>
</protein>
<dbReference type="PANTHER" id="PTHR17224">
    <property type="entry name" value="PEPTIDYL-TRNA HYDROLASE"/>
    <property type="match status" value="1"/>
</dbReference>
<evidence type="ECO:0000256" key="5">
    <source>
        <dbReference type="ARBA" id="ARBA00038063"/>
    </source>
</evidence>
<feature type="active site" description="Proton acceptor" evidence="7">
    <location>
        <position position="19"/>
    </location>
</feature>
<evidence type="ECO:0000256" key="9">
    <source>
        <dbReference type="RuleBase" id="RU004320"/>
    </source>
</evidence>
<evidence type="ECO:0000313" key="10">
    <source>
        <dbReference type="EMBL" id="GLO64275.1"/>
    </source>
</evidence>
<dbReference type="NCBIfam" id="TIGR00447">
    <property type="entry name" value="pth"/>
    <property type="match status" value="1"/>
</dbReference>
<dbReference type="HAMAP" id="MF_00083">
    <property type="entry name" value="Pept_tRNA_hydro_bact"/>
    <property type="match status" value="1"/>
</dbReference>
<evidence type="ECO:0000256" key="7">
    <source>
        <dbReference type="HAMAP-Rule" id="MF_00083"/>
    </source>
</evidence>
<comment type="caution">
    <text evidence="10">The sequence shown here is derived from an EMBL/GenBank/DDBJ whole genome shotgun (WGS) entry which is preliminary data.</text>
</comment>
<feature type="binding site" evidence="7">
    <location>
        <position position="112"/>
    </location>
    <ligand>
        <name>tRNA</name>
        <dbReference type="ChEBI" id="CHEBI:17843"/>
    </ligand>
</feature>
<feature type="site" description="Discriminates between blocked and unblocked aminoacyl-tRNA" evidence="7">
    <location>
        <position position="9"/>
    </location>
</feature>
<feature type="binding site" evidence="7">
    <location>
        <position position="66"/>
    </location>
    <ligand>
        <name>tRNA</name>
        <dbReference type="ChEBI" id="CHEBI:17843"/>
    </ligand>
</feature>
<dbReference type="CDD" id="cd00462">
    <property type="entry name" value="PTH"/>
    <property type="match status" value="1"/>
</dbReference>
<reference evidence="10 11" key="1">
    <citation type="submission" date="2023-02" db="EMBL/GenBank/DDBJ databases">
        <title>Oceanobacillus kimchii IFOP_LL358 isolated form Alexandrium catenella lab strain.</title>
        <authorList>
            <person name="Gajardo G."/>
            <person name="Ueki S."/>
            <person name="Maruyama F."/>
        </authorList>
    </citation>
    <scope>NUCLEOTIDE SEQUENCE [LARGE SCALE GENOMIC DNA]</scope>
    <source>
        <strain evidence="10 11">IFOP_LL358</strain>
    </source>
</reference>
<dbReference type="Proteomes" id="UP001275436">
    <property type="component" value="Unassembled WGS sequence"/>
</dbReference>
<feature type="binding site" evidence="7">
    <location>
        <position position="64"/>
    </location>
    <ligand>
        <name>tRNA</name>
        <dbReference type="ChEBI" id="CHEBI:17843"/>
    </ligand>
</feature>
<comment type="catalytic activity">
    <reaction evidence="7 8">
        <text>an N-acyl-L-alpha-aminoacyl-tRNA + H2O = an N-acyl-L-amino acid + a tRNA + H(+)</text>
        <dbReference type="Rhea" id="RHEA:54448"/>
        <dbReference type="Rhea" id="RHEA-COMP:10123"/>
        <dbReference type="Rhea" id="RHEA-COMP:13883"/>
        <dbReference type="ChEBI" id="CHEBI:15377"/>
        <dbReference type="ChEBI" id="CHEBI:15378"/>
        <dbReference type="ChEBI" id="CHEBI:59874"/>
        <dbReference type="ChEBI" id="CHEBI:78442"/>
        <dbReference type="ChEBI" id="CHEBI:138191"/>
        <dbReference type="EC" id="3.1.1.29"/>
    </reaction>
</comment>
<dbReference type="EMBL" id="BSKO01000001">
    <property type="protein sequence ID" value="GLO64275.1"/>
    <property type="molecule type" value="Genomic_DNA"/>
</dbReference>
<dbReference type="InterPro" id="IPR018171">
    <property type="entry name" value="Pept_tRNA_hydro_CS"/>
</dbReference>
<gene>
    <name evidence="7 10" type="primary">pth</name>
    <name evidence="10" type="ORF">MACH08_00590</name>
</gene>
<dbReference type="InterPro" id="IPR036416">
    <property type="entry name" value="Pept_tRNA_hydro_sf"/>
</dbReference>
<sequence length="187" mass="21212">MKLIVGLGNPGRKYKKTRHNIGFFVIDELLHRYKWKLNNSKFEGDYSIEYIDGEKVILLQPQTFMNLSGKSIGPLMDYFDIDIDDVLVIYDDLDLPTGKIRLRQKGGHGGHNGVRSTIDHLGTKDFKRVRLGIGRPMNATPVIDYVLGKFPKQETSAVTESVEKAADAIEAWIKGKPFLEVMNDFNQ</sequence>
<organism evidence="10 11">
    <name type="scientific">Oceanobacillus kimchii</name>
    <dbReference type="NCBI Taxonomy" id="746691"/>
    <lineage>
        <taxon>Bacteria</taxon>
        <taxon>Bacillati</taxon>
        <taxon>Bacillota</taxon>
        <taxon>Bacilli</taxon>
        <taxon>Bacillales</taxon>
        <taxon>Bacillaceae</taxon>
        <taxon>Oceanobacillus</taxon>
    </lineage>
</organism>
<keyword evidence="4 7" id="KW-0694">RNA-binding</keyword>
<evidence type="ECO:0000256" key="1">
    <source>
        <dbReference type="ARBA" id="ARBA00013260"/>
    </source>
</evidence>
<evidence type="ECO:0000256" key="2">
    <source>
        <dbReference type="ARBA" id="ARBA00022555"/>
    </source>
</evidence>
<comment type="function">
    <text evidence="7">Catalyzes the release of premature peptidyl moieties from peptidyl-tRNA molecules trapped in stalled 50S ribosomal subunits, and thus maintains levels of free tRNAs and 50S ribosomes.</text>
</comment>
<comment type="subunit">
    <text evidence="7">Monomer.</text>
</comment>
<dbReference type="Pfam" id="PF01195">
    <property type="entry name" value="Pept_tRNA_hydro"/>
    <property type="match status" value="1"/>
</dbReference>
<keyword evidence="3 7" id="KW-0378">Hydrolase</keyword>
<dbReference type="GO" id="GO:0016787">
    <property type="term" value="F:hydrolase activity"/>
    <property type="evidence" value="ECO:0007669"/>
    <property type="project" value="UniProtKB-KW"/>
</dbReference>
<keyword evidence="11" id="KW-1185">Reference proteome</keyword>
<comment type="function">
    <text evidence="7">Hydrolyzes ribosome-free peptidyl-tRNAs (with 1 or more amino acids incorporated), which drop off the ribosome during protein synthesis, or as a result of ribosome stalling.</text>
</comment>
<name>A0ABQ5TEC8_9BACI</name>
<dbReference type="EC" id="3.1.1.29" evidence="1 7"/>
<evidence type="ECO:0000256" key="3">
    <source>
        <dbReference type="ARBA" id="ARBA00022801"/>
    </source>
</evidence>
<dbReference type="InterPro" id="IPR001328">
    <property type="entry name" value="Pept_tRNA_hydro"/>
</dbReference>
<comment type="similarity">
    <text evidence="5 7 9">Belongs to the PTH family.</text>
</comment>